<comment type="caution">
    <text evidence="1">The sequence shown here is derived from an EMBL/GenBank/DDBJ whole genome shotgun (WGS) entry which is preliminary data.</text>
</comment>
<dbReference type="Proteomes" id="UP001165090">
    <property type="component" value="Unassembled WGS sequence"/>
</dbReference>
<gene>
    <name evidence="1" type="ORF">VaNZ11_014802</name>
</gene>
<name>A0ABQ5SKZ7_9CHLO</name>
<protein>
    <recommendedName>
        <fullName evidence="3">Reverse transcriptase Ty1/copia-type domain-containing protein</fullName>
    </recommendedName>
</protein>
<evidence type="ECO:0000313" key="2">
    <source>
        <dbReference type="Proteomes" id="UP001165090"/>
    </source>
</evidence>
<sequence>REKDGDIVLSQSRYIEQILERHNMLDAKDRATPLAMGTRAAPVTDDEGKLLEDPTPYRALVGELNYLAVSTRPDLAYALSVLSRSMAKPTRAAMSAAKGVLRYLAGTREMGLRFPGGQGLQLDGYSDSDWAGDTVTRRSTTGYVFRGERYCDKLEQPAAAYRGSIISGGRVSSSFQCGERSPLAVKAV</sequence>
<dbReference type="PANTHER" id="PTHR11439:SF467">
    <property type="entry name" value="INTEGRASE CATALYTIC DOMAIN-CONTAINING PROTEIN"/>
    <property type="match status" value="1"/>
</dbReference>
<evidence type="ECO:0000313" key="1">
    <source>
        <dbReference type="EMBL" id="GLI70175.1"/>
    </source>
</evidence>
<dbReference type="EMBL" id="BSDZ01000091">
    <property type="protein sequence ID" value="GLI70175.1"/>
    <property type="molecule type" value="Genomic_DNA"/>
</dbReference>
<reference evidence="1 2" key="1">
    <citation type="journal article" date="2023" name="IScience">
        <title>Expanded male sex-determining region conserved during the evolution of homothallism in the green alga Volvox.</title>
        <authorList>
            <person name="Yamamoto K."/>
            <person name="Matsuzaki R."/>
            <person name="Mahakham W."/>
            <person name="Heman W."/>
            <person name="Sekimoto H."/>
            <person name="Kawachi M."/>
            <person name="Minakuchi Y."/>
            <person name="Toyoda A."/>
            <person name="Nozaki H."/>
        </authorList>
    </citation>
    <scope>NUCLEOTIDE SEQUENCE [LARGE SCALE GENOMIC DNA]</scope>
    <source>
        <strain evidence="1 2">NIES-4468</strain>
    </source>
</reference>
<feature type="non-terminal residue" evidence="1">
    <location>
        <position position="1"/>
    </location>
</feature>
<dbReference type="PANTHER" id="PTHR11439">
    <property type="entry name" value="GAG-POL-RELATED RETROTRANSPOSON"/>
    <property type="match status" value="1"/>
</dbReference>
<keyword evidence="2" id="KW-1185">Reference proteome</keyword>
<evidence type="ECO:0008006" key="3">
    <source>
        <dbReference type="Google" id="ProtNLM"/>
    </source>
</evidence>
<accession>A0ABQ5SKZ7</accession>
<proteinExistence type="predicted"/>
<organism evidence="1 2">
    <name type="scientific">Volvox africanus</name>
    <dbReference type="NCBI Taxonomy" id="51714"/>
    <lineage>
        <taxon>Eukaryota</taxon>
        <taxon>Viridiplantae</taxon>
        <taxon>Chlorophyta</taxon>
        <taxon>core chlorophytes</taxon>
        <taxon>Chlorophyceae</taxon>
        <taxon>CS clade</taxon>
        <taxon>Chlamydomonadales</taxon>
        <taxon>Volvocaceae</taxon>
        <taxon>Volvox</taxon>
    </lineage>
</organism>